<dbReference type="Gene3D" id="3.40.50.1820">
    <property type="entry name" value="alpha/beta hydrolase"/>
    <property type="match status" value="1"/>
</dbReference>
<name>A0A317E4C9_9PROT</name>
<evidence type="ECO:0000259" key="2">
    <source>
        <dbReference type="Pfam" id="PF12146"/>
    </source>
</evidence>
<dbReference type="PANTHER" id="PTHR16138:SF7">
    <property type="entry name" value="PALMITOYL-PROTEIN THIOESTERASE ABHD10, MITOCHONDRIAL"/>
    <property type="match status" value="1"/>
</dbReference>
<dbReference type="Pfam" id="PF12146">
    <property type="entry name" value="Hydrolase_4"/>
    <property type="match status" value="1"/>
</dbReference>
<proteinExistence type="predicted"/>
<evidence type="ECO:0000256" key="1">
    <source>
        <dbReference type="ARBA" id="ARBA00022801"/>
    </source>
</evidence>
<dbReference type="InterPro" id="IPR022742">
    <property type="entry name" value="Hydrolase_4"/>
</dbReference>
<dbReference type="PANTHER" id="PTHR16138">
    <property type="entry name" value="MYCOPHENOLIC ACID ACYL-GLUCURONIDE ESTERASE, MITOCHONDRIAL"/>
    <property type="match status" value="1"/>
</dbReference>
<dbReference type="OrthoDB" id="9813296at2"/>
<keyword evidence="1 3" id="KW-0378">Hydrolase</keyword>
<dbReference type="EMBL" id="QGLF01000002">
    <property type="protein sequence ID" value="PWR21849.1"/>
    <property type="molecule type" value="Genomic_DNA"/>
</dbReference>
<keyword evidence="4" id="KW-1185">Reference proteome</keyword>
<organism evidence="3 4">
    <name type="scientific">Zavarzinia compransoris</name>
    <dbReference type="NCBI Taxonomy" id="1264899"/>
    <lineage>
        <taxon>Bacteria</taxon>
        <taxon>Pseudomonadati</taxon>
        <taxon>Pseudomonadota</taxon>
        <taxon>Alphaproteobacteria</taxon>
        <taxon>Rhodospirillales</taxon>
        <taxon>Zavarziniaceae</taxon>
        <taxon>Zavarzinia</taxon>
    </lineage>
</organism>
<reference evidence="4" key="1">
    <citation type="submission" date="2018-05" db="EMBL/GenBank/DDBJ databases">
        <title>Zavarzinia sp. HR-AS.</title>
        <authorList>
            <person name="Lee Y."/>
            <person name="Jeon C.O."/>
        </authorList>
    </citation>
    <scope>NUCLEOTIDE SEQUENCE [LARGE SCALE GENOMIC DNA]</scope>
    <source>
        <strain evidence="4">DSM 1231</strain>
    </source>
</reference>
<accession>A0A317E4C9</accession>
<dbReference type="GO" id="GO:0004553">
    <property type="term" value="F:hydrolase activity, hydrolyzing O-glycosyl compounds"/>
    <property type="evidence" value="ECO:0007669"/>
    <property type="project" value="TreeGrafter"/>
</dbReference>
<protein>
    <submittedName>
        <fullName evidence="3">Alpha/beta hydrolase</fullName>
    </submittedName>
</protein>
<dbReference type="RefSeq" id="WP_109920493.1">
    <property type="nucleotide sequence ID" value="NZ_QGLF01000002.1"/>
</dbReference>
<dbReference type="AlphaFoldDB" id="A0A317E4C9"/>
<dbReference type="InterPro" id="IPR052382">
    <property type="entry name" value="ABHD10_acyl-thioesterase"/>
</dbReference>
<comment type="caution">
    <text evidence="3">The sequence shown here is derived from an EMBL/GenBank/DDBJ whole genome shotgun (WGS) entry which is preliminary data.</text>
</comment>
<evidence type="ECO:0000313" key="4">
    <source>
        <dbReference type="Proteomes" id="UP000246077"/>
    </source>
</evidence>
<gene>
    <name evidence="3" type="ORF">DKG75_07645</name>
</gene>
<dbReference type="Proteomes" id="UP000246077">
    <property type="component" value="Unassembled WGS sequence"/>
</dbReference>
<sequence>MKTADAPSAAAAPQRLVLHDGQSIAYHTSAGKSPGVLFLGGFKSDMTGTKATALDAWCGATGRAFTRFDYEGHGASSGRFTEGTIGRWLDDALAVIDLVTAGPLIVVGSSMGGWIAALATLARPGRVAGLITLAAAPDFTDRLIEARMTPAQRAALERDGFIVDPSDYDPEGYEITRSLIEEGRNHLILGRPVAIRCPFRLIHGDADTDVPWQLSAELLAAAESADATLTLVKGADHRLSGPADLARLEAAIEELAGRGAA</sequence>
<dbReference type="InterPro" id="IPR029058">
    <property type="entry name" value="AB_hydrolase_fold"/>
</dbReference>
<feature type="domain" description="Serine aminopeptidase S33" evidence="2">
    <location>
        <begin position="60"/>
        <end position="153"/>
    </location>
</feature>
<dbReference type="SUPFAM" id="SSF53474">
    <property type="entry name" value="alpha/beta-Hydrolases"/>
    <property type="match status" value="1"/>
</dbReference>
<evidence type="ECO:0000313" key="3">
    <source>
        <dbReference type="EMBL" id="PWR21849.1"/>
    </source>
</evidence>